<proteinExistence type="inferred from homology"/>
<accession>A0A7G1I127</accession>
<dbReference type="RefSeq" id="WP_200755177.1">
    <property type="nucleotide sequence ID" value="NZ_AP023322.1"/>
</dbReference>
<feature type="domain" description="Peptidase S8/S53" evidence="6">
    <location>
        <begin position="62"/>
        <end position="498"/>
    </location>
</feature>
<dbReference type="InterPro" id="IPR036852">
    <property type="entry name" value="Peptidase_S8/S53_dom_sf"/>
</dbReference>
<dbReference type="PROSITE" id="PS00137">
    <property type="entry name" value="SUBTILASE_HIS"/>
    <property type="match status" value="1"/>
</dbReference>
<evidence type="ECO:0000256" key="3">
    <source>
        <dbReference type="ARBA" id="ARBA00022801"/>
    </source>
</evidence>
<evidence type="ECO:0000313" key="7">
    <source>
        <dbReference type="EMBL" id="BCI64762.1"/>
    </source>
</evidence>
<reference evidence="8" key="1">
    <citation type="submission" date="2020-07" db="EMBL/GenBank/DDBJ databases">
        <title>Complete genome sequencing of Coprobacter sp. strain 2CBH44.</title>
        <authorList>
            <person name="Sakamoto M."/>
            <person name="Murakami T."/>
            <person name="Mori H."/>
        </authorList>
    </citation>
    <scope>NUCLEOTIDE SEQUENCE [LARGE SCALE GENOMIC DNA]</scope>
    <source>
        <strain evidence="8">2CBH44</strain>
    </source>
</reference>
<dbReference type="Proteomes" id="UP000594042">
    <property type="component" value="Chromosome"/>
</dbReference>
<dbReference type="EMBL" id="AP023322">
    <property type="protein sequence ID" value="BCI64762.1"/>
    <property type="molecule type" value="Genomic_DNA"/>
</dbReference>
<feature type="active site" description="Charge relay system" evidence="5">
    <location>
        <position position="292"/>
    </location>
</feature>
<dbReference type="InterPro" id="IPR000209">
    <property type="entry name" value="Peptidase_S8/S53_dom"/>
</dbReference>
<dbReference type="PANTHER" id="PTHR43806">
    <property type="entry name" value="PEPTIDASE S8"/>
    <property type="match status" value="1"/>
</dbReference>
<dbReference type="InterPro" id="IPR015500">
    <property type="entry name" value="Peptidase_S8_subtilisin-rel"/>
</dbReference>
<dbReference type="PROSITE" id="PS00138">
    <property type="entry name" value="SUBTILASE_SER"/>
    <property type="match status" value="1"/>
</dbReference>
<dbReference type="InterPro" id="IPR022398">
    <property type="entry name" value="Peptidase_S8_His-AS"/>
</dbReference>
<evidence type="ECO:0000256" key="4">
    <source>
        <dbReference type="ARBA" id="ARBA00022825"/>
    </source>
</evidence>
<feature type="active site" description="Charge relay system" evidence="5">
    <location>
        <position position="458"/>
    </location>
</feature>
<keyword evidence="2 5" id="KW-0645">Protease</keyword>
<name>A0A7G1I127_9BACT</name>
<feature type="active site" description="Charge relay system" evidence="5">
    <location>
        <position position="70"/>
    </location>
</feature>
<dbReference type="Gene3D" id="3.40.50.200">
    <property type="entry name" value="Peptidase S8/S53 domain"/>
    <property type="match status" value="2"/>
</dbReference>
<dbReference type="InterPro" id="IPR023828">
    <property type="entry name" value="Peptidase_S8_Ser-AS"/>
</dbReference>
<evidence type="ECO:0000256" key="2">
    <source>
        <dbReference type="ARBA" id="ARBA00022670"/>
    </source>
</evidence>
<keyword evidence="8" id="KW-1185">Reference proteome</keyword>
<dbReference type="SUPFAM" id="SSF52743">
    <property type="entry name" value="Subtilisin-like"/>
    <property type="match status" value="1"/>
</dbReference>
<dbReference type="GO" id="GO:0004252">
    <property type="term" value="F:serine-type endopeptidase activity"/>
    <property type="evidence" value="ECO:0007669"/>
    <property type="project" value="UniProtKB-UniRule"/>
</dbReference>
<protein>
    <submittedName>
        <fullName evidence="7">Peptidase S8</fullName>
    </submittedName>
</protein>
<evidence type="ECO:0000313" key="8">
    <source>
        <dbReference type="Proteomes" id="UP000594042"/>
    </source>
</evidence>
<sequence length="541" mass="59296">MKRNWRIVPVMLLCCIGGSSMQAGKDDGCVAGWHLIFNDSVAGANVSSAFSWLDMHKIKPKKKIVVGVIDSGSDTTHLYLKDALWHNKKERDNGKDNDKNGYAGDILGWNFLGTTDGSFNMQSAGTEEFREFKRLYPKYKDCVVDSVGIANATPEFLYYLKMRAGARIDTYIKFAAYLEQQGKAYDELSRRASEAYPGKDSLRVMDIMNIDANDSVFNMCAQLIAVDLMSGSRDRLWKTLVDNHNAKLELARKRIHGIEFDPDKRLLMGDNIHDGKDCFYGNNNVMCDDYYHGTFVAGVIAAQPNVINKMTGIYPLAKVMTIRAVPEGDEYDKDISSAIRYAVDNGAKVINMSFGKRTSPDAVMVEDAITYAAAHDVLLVMASGNSGVDCDRITFYPQGLDKSGCRIDNLIRVGASDKKGNPAPNSNYGQNTVDVFAPGVDITSLGPDNGFDVSSGTSVAAPVVTGIAAMIRDYFPKLTAAQVKDILIKSVTPMGDKQVKLPGAKSNEYVTYDSLCVSGGIVNALDAVKLAEEMAKKRRKN</sequence>
<organism evidence="7 8">
    <name type="scientific">Coprobacter secundus subsp. similis</name>
    <dbReference type="NCBI Taxonomy" id="2751153"/>
    <lineage>
        <taxon>Bacteria</taxon>
        <taxon>Pseudomonadati</taxon>
        <taxon>Bacteroidota</taxon>
        <taxon>Bacteroidia</taxon>
        <taxon>Bacteroidales</taxon>
        <taxon>Barnesiellaceae</taxon>
        <taxon>Coprobacter</taxon>
    </lineage>
</organism>
<dbReference type="KEGG" id="copr:Cop2CBH44_31150"/>
<keyword evidence="4 5" id="KW-0720">Serine protease</keyword>
<dbReference type="PANTHER" id="PTHR43806:SF11">
    <property type="entry name" value="CEREVISIN-RELATED"/>
    <property type="match status" value="1"/>
</dbReference>
<evidence type="ECO:0000259" key="6">
    <source>
        <dbReference type="Pfam" id="PF00082"/>
    </source>
</evidence>
<evidence type="ECO:0000256" key="1">
    <source>
        <dbReference type="ARBA" id="ARBA00011073"/>
    </source>
</evidence>
<dbReference type="InterPro" id="IPR050131">
    <property type="entry name" value="Peptidase_S8_subtilisin-like"/>
</dbReference>
<gene>
    <name evidence="7" type="ORF">Cop2CBH44_31150</name>
</gene>
<comment type="similarity">
    <text evidence="1 5">Belongs to the peptidase S8 family.</text>
</comment>
<evidence type="ECO:0000256" key="5">
    <source>
        <dbReference type="PROSITE-ProRule" id="PRU01240"/>
    </source>
</evidence>
<dbReference type="PRINTS" id="PR00723">
    <property type="entry name" value="SUBTILISIN"/>
</dbReference>
<dbReference type="PROSITE" id="PS51892">
    <property type="entry name" value="SUBTILASE"/>
    <property type="match status" value="1"/>
</dbReference>
<keyword evidence="3 5" id="KW-0378">Hydrolase</keyword>
<dbReference type="Pfam" id="PF00082">
    <property type="entry name" value="Peptidase_S8"/>
    <property type="match status" value="1"/>
</dbReference>
<dbReference type="AlphaFoldDB" id="A0A7G1I127"/>
<dbReference type="GO" id="GO:0006508">
    <property type="term" value="P:proteolysis"/>
    <property type="evidence" value="ECO:0007669"/>
    <property type="project" value="UniProtKB-KW"/>
</dbReference>